<evidence type="ECO:0000313" key="4">
    <source>
        <dbReference type="EMBL" id="OGG58989.1"/>
    </source>
</evidence>
<dbReference type="PANTHER" id="PTHR43584:SF8">
    <property type="entry name" value="N-ACETYLMURAMATE ALPHA-1-PHOSPHATE URIDYLYLTRANSFERASE"/>
    <property type="match status" value="1"/>
</dbReference>
<reference evidence="4 5" key="1">
    <citation type="journal article" date="2016" name="Nat. Commun.">
        <title>Thousands of microbial genomes shed light on interconnected biogeochemical processes in an aquifer system.</title>
        <authorList>
            <person name="Anantharaman K."/>
            <person name="Brown C.T."/>
            <person name="Hug L.A."/>
            <person name="Sharon I."/>
            <person name="Castelle C.J."/>
            <person name="Probst A.J."/>
            <person name="Thomas B.C."/>
            <person name="Singh A."/>
            <person name="Wilkins M.J."/>
            <person name="Karaoz U."/>
            <person name="Brodie E.L."/>
            <person name="Williams K.H."/>
            <person name="Hubbard S.S."/>
            <person name="Banfield J.F."/>
        </authorList>
    </citation>
    <scope>NUCLEOTIDE SEQUENCE [LARGE SCALE GENOMIC DNA]</scope>
</reference>
<keyword evidence="1" id="KW-0808">Transferase</keyword>
<name>A0A1F6DC40_9BACT</name>
<accession>A0A1F6DC40</accession>
<dbReference type="SUPFAM" id="SSF53448">
    <property type="entry name" value="Nucleotide-diphospho-sugar transferases"/>
    <property type="match status" value="1"/>
</dbReference>
<sequence length="233" mass="25968">MQAVILAAGRGTRMKGLTEKIPKPLLEVRGKTLLEHKFDVLPDEVDEIVLVVGYLRRLIRERFGNNYKGKKITYVEQGPACGTAGALWSAREILLEKFIVMMGDDLYSKDDIKRACQSDTWLMFAMETSRIQGGGKIITINGNIADIIESDEHSTPGLVSTNLFSLDIRLFGHEMVLVQAKERSEEFGLPQTVLAASRASGILLELVQTDAWIQITDSEDLKNAEKTVEDLED</sequence>
<dbReference type="PANTHER" id="PTHR43584">
    <property type="entry name" value="NUCLEOTIDYL TRANSFERASE"/>
    <property type="match status" value="1"/>
</dbReference>
<dbReference type="Pfam" id="PF00483">
    <property type="entry name" value="NTP_transferase"/>
    <property type="match status" value="1"/>
</dbReference>
<gene>
    <name evidence="4" type="ORF">A3C86_01225</name>
</gene>
<dbReference type="AlphaFoldDB" id="A0A1F6DC40"/>
<evidence type="ECO:0000256" key="1">
    <source>
        <dbReference type="ARBA" id="ARBA00022679"/>
    </source>
</evidence>
<evidence type="ECO:0000313" key="5">
    <source>
        <dbReference type="Proteomes" id="UP000178042"/>
    </source>
</evidence>
<evidence type="ECO:0000256" key="2">
    <source>
        <dbReference type="ARBA" id="ARBA00022695"/>
    </source>
</evidence>
<dbReference type="Gene3D" id="3.90.550.10">
    <property type="entry name" value="Spore Coat Polysaccharide Biosynthesis Protein SpsA, Chain A"/>
    <property type="match status" value="1"/>
</dbReference>
<dbReference type="GO" id="GO:0016779">
    <property type="term" value="F:nucleotidyltransferase activity"/>
    <property type="evidence" value="ECO:0007669"/>
    <property type="project" value="UniProtKB-KW"/>
</dbReference>
<dbReference type="InterPro" id="IPR050065">
    <property type="entry name" value="GlmU-like"/>
</dbReference>
<dbReference type="InterPro" id="IPR005835">
    <property type="entry name" value="NTP_transferase_dom"/>
</dbReference>
<protein>
    <recommendedName>
        <fullName evidence="3">Nucleotidyl transferase domain-containing protein</fullName>
    </recommendedName>
</protein>
<dbReference type="CDD" id="cd04181">
    <property type="entry name" value="NTP_transferase"/>
    <property type="match status" value="1"/>
</dbReference>
<keyword evidence="2" id="KW-0548">Nucleotidyltransferase</keyword>
<feature type="domain" description="Nucleotidyl transferase" evidence="3">
    <location>
        <begin position="3"/>
        <end position="118"/>
    </location>
</feature>
<dbReference type="EMBL" id="MFLD01000031">
    <property type="protein sequence ID" value="OGG58989.1"/>
    <property type="molecule type" value="Genomic_DNA"/>
</dbReference>
<dbReference type="Proteomes" id="UP000178042">
    <property type="component" value="Unassembled WGS sequence"/>
</dbReference>
<proteinExistence type="predicted"/>
<evidence type="ECO:0000259" key="3">
    <source>
        <dbReference type="Pfam" id="PF00483"/>
    </source>
</evidence>
<organism evidence="4 5">
    <name type="scientific">Candidatus Kaiserbacteria bacterium RIFCSPHIGHO2_02_FULL_49_16</name>
    <dbReference type="NCBI Taxonomy" id="1798490"/>
    <lineage>
        <taxon>Bacteria</taxon>
        <taxon>Candidatus Kaiseribacteriota</taxon>
    </lineage>
</organism>
<dbReference type="InterPro" id="IPR029044">
    <property type="entry name" value="Nucleotide-diphossugar_trans"/>
</dbReference>
<comment type="caution">
    <text evidence="4">The sequence shown here is derived from an EMBL/GenBank/DDBJ whole genome shotgun (WGS) entry which is preliminary data.</text>
</comment>